<organism evidence="12 13">
    <name type="scientific">Sulfidibacter corallicola</name>
    <dbReference type="NCBI Taxonomy" id="2818388"/>
    <lineage>
        <taxon>Bacteria</taxon>
        <taxon>Pseudomonadati</taxon>
        <taxon>Acidobacteriota</taxon>
        <taxon>Holophagae</taxon>
        <taxon>Acanthopleuribacterales</taxon>
        <taxon>Acanthopleuribacteraceae</taxon>
        <taxon>Sulfidibacter</taxon>
    </lineage>
</organism>
<evidence type="ECO:0000256" key="10">
    <source>
        <dbReference type="HAMAP-Rule" id="MF_01569"/>
    </source>
</evidence>
<dbReference type="RefSeq" id="WP_237382727.1">
    <property type="nucleotide sequence ID" value="NZ_CP071793.1"/>
</dbReference>
<dbReference type="FunFam" id="3.30.930.10:FF:000066">
    <property type="entry name" value="Proline--tRNA ligase"/>
    <property type="match status" value="1"/>
</dbReference>
<dbReference type="SUPFAM" id="SSF55826">
    <property type="entry name" value="YbaK/ProRS associated domain"/>
    <property type="match status" value="1"/>
</dbReference>
<comment type="similarity">
    <text evidence="10">Belongs to the class-II aminoacyl-tRNA synthetase family. ProS type 1 subfamily.</text>
</comment>
<dbReference type="InterPro" id="IPR002316">
    <property type="entry name" value="Pro-tRNA-ligase_IIa"/>
</dbReference>
<proteinExistence type="inferred from homology"/>
<evidence type="ECO:0000313" key="12">
    <source>
        <dbReference type="EMBL" id="QTD52623.1"/>
    </source>
</evidence>
<dbReference type="PROSITE" id="PS50862">
    <property type="entry name" value="AA_TRNA_LIGASE_II"/>
    <property type="match status" value="1"/>
</dbReference>
<dbReference type="CDD" id="cd00779">
    <property type="entry name" value="ProRS_core_prok"/>
    <property type="match status" value="1"/>
</dbReference>
<keyword evidence="6 10" id="KW-0067">ATP-binding</keyword>
<dbReference type="InterPro" id="IPR007214">
    <property type="entry name" value="YbaK/aa-tRNA-synth-assoc-dom"/>
</dbReference>
<dbReference type="GO" id="GO:0006433">
    <property type="term" value="P:prolyl-tRNA aminoacylation"/>
    <property type="evidence" value="ECO:0007669"/>
    <property type="project" value="UniProtKB-UniRule"/>
</dbReference>
<evidence type="ECO:0000256" key="3">
    <source>
        <dbReference type="ARBA" id="ARBA00022490"/>
    </source>
</evidence>
<evidence type="ECO:0000256" key="7">
    <source>
        <dbReference type="ARBA" id="ARBA00022917"/>
    </source>
</evidence>
<dbReference type="Gene3D" id="3.30.930.10">
    <property type="entry name" value="Bira Bifunctional Protein, Domain 2"/>
    <property type="match status" value="2"/>
</dbReference>
<dbReference type="PANTHER" id="PTHR42753:SF2">
    <property type="entry name" value="PROLINE--TRNA LIGASE"/>
    <property type="match status" value="1"/>
</dbReference>
<gene>
    <name evidence="10" type="primary">proS</name>
    <name evidence="12" type="ORF">J3U87_09125</name>
</gene>
<dbReference type="NCBIfam" id="NF006625">
    <property type="entry name" value="PRK09194.1"/>
    <property type="match status" value="1"/>
</dbReference>
<dbReference type="GO" id="GO:0002161">
    <property type="term" value="F:aminoacyl-tRNA deacylase activity"/>
    <property type="evidence" value="ECO:0007669"/>
    <property type="project" value="InterPro"/>
</dbReference>
<keyword evidence="4 10" id="KW-0436">Ligase</keyword>
<keyword evidence="7 10" id="KW-0648">Protein biosynthesis</keyword>
<dbReference type="InterPro" id="IPR004500">
    <property type="entry name" value="Pro-tRNA-synth_IIa_bac-type"/>
</dbReference>
<dbReference type="InterPro" id="IPR033730">
    <property type="entry name" value="ProRS_core_prok"/>
</dbReference>
<evidence type="ECO:0000256" key="9">
    <source>
        <dbReference type="ARBA" id="ARBA00047671"/>
    </source>
</evidence>
<sequence>MRRSRFLINTLKETPKEAVVVSHILMLRTCMIKQLASGIYTYMPLALRSLRKIENIIREELDAAGCQELLMPMVQPAELWSESGRWQAYGKELLRFEDRKDNGYCLGPTHEEVITDIARREIRSYRELPVNLYQIQSKFRDEIRPRFGLMRGREFIMKDAYSFDTDEQSCDESYWQMYEAYKRIFTRCGLTFRPVEADSGNIGGSYTHEFHVLAGSGEDEILSCSHCDYAANVERAELKTFEPAAMPDSVPTPEEVSTPAQKTIEAVAGFLGVKPEQCVKTLVYRAGDRIAAAALMGHRELNETTLRNEMGAAEIELVTDAATFQANGLAPGFMGPLDWPKDIPIYVDDEVMAQSSVVTAANKVDTHVKNVVPVAHFNPTKVLTLRAARAGDGCPRCGEGVYESYRGIEVGQVFKLGIKYSESMKAFYLDAEGNERPMVMGCYGIGVSRTMAAAIEQNHDKDGIIWPVQIAPFHVALLNLDIKDEEVVAACEAIESGLALHGVEVLVDDTANRPGPKFKDADLIGMPVQVKVGARSLKQGQVELKVRKTGERRSVALAEAVDEILADLKNLGWNSAPGQV</sequence>
<dbReference type="HAMAP" id="MF_01569">
    <property type="entry name" value="Pro_tRNA_synth_type1"/>
    <property type="match status" value="1"/>
</dbReference>
<dbReference type="SUPFAM" id="SSF55681">
    <property type="entry name" value="Class II aaRS and biotin synthetases"/>
    <property type="match status" value="1"/>
</dbReference>
<dbReference type="InterPro" id="IPR023717">
    <property type="entry name" value="Pro-tRNA-Synthase_IIa_type1"/>
</dbReference>
<name>A0A8A4TSZ7_SULCO</name>
<comment type="subunit">
    <text evidence="2 10">Homodimer.</text>
</comment>
<dbReference type="PANTHER" id="PTHR42753">
    <property type="entry name" value="MITOCHONDRIAL RIBOSOME PROTEIN L39/PROLYL-TRNA LIGASE FAMILY MEMBER"/>
    <property type="match status" value="1"/>
</dbReference>
<keyword evidence="5 10" id="KW-0547">Nucleotide-binding</keyword>
<evidence type="ECO:0000256" key="4">
    <source>
        <dbReference type="ARBA" id="ARBA00022598"/>
    </source>
</evidence>
<dbReference type="InterPro" id="IPR036621">
    <property type="entry name" value="Anticodon-bd_dom_sf"/>
</dbReference>
<dbReference type="InterPro" id="IPR006195">
    <property type="entry name" value="aa-tRNA-synth_II"/>
</dbReference>
<evidence type="ECO:0000259" key="11">
    <source>
        <dbReference type="PROSITE" id="PS50862"/>
    </source>
</evidence>
<comment type="subcellular location">
    <subcellularLocation>
        <location evidence="1 10">Cytoplasm</location>
    </subcellularLocation>
</comment>
<keyword evidence="13" id="KW-1185">Reference proteome</keyword>
<dbReference type="EMBL" id="CP071793">
    <property type="protein sequence ID" value="QTD52623.1"/>
    <property type="molecule type" value="Genomic_DNA"/>
</dbReference>
<dbReference type="Proteomes" id="UP000663929">
    <property type="component" value="Chromosome"/>
</dbReference>
<dbReference type="Gene3D" id="3.40.50.800">
    <property type="entry name" value="Anticodon-binding domain"/>
    <property type="match status" value="1"/>
</dbReference>
<dbReference type="Pfam" id="PF00587">
    <property type="entry name" value="tRNA-synt_2b"/>
    <property type="match status" value="1"/>
</dbReference>
<evidence type="ECO:0000256" key="5">
    <source>
        <dbReference type="ARBA" id="ARBA00022741"/>
    </source>
</evidence>
<dbReference type="PRINTS" id="PR01046">
    <property type="entry name" value="TRNASYNTHPRO"/>
</dbReference>
<keyword evidence="3 10" id="KW-0963">Cytoplasm</keyword>
<comment type="domain">
    <text evidence="10">Consists of three domains: the N-terminal catalytic domain, the editing domain and the C-terminal anticodon-binding domain.</text>
</comment>
<evidence type="ECO:0000256" key="8">
    <source>
        <dbReference type="ARBA" id="ARBA00023146"/>
    </source>
</evidence>
<dbReference type="Pfam" id="PF03129">
    <property type="entry name" value="HGTP_anticodon"/>
    <property type="match status" value="1"/>
</dbReference>
<accession>A0A8A4TSZ7</accession>
<dbReference type="KEGG" id="scor:J3U87_09125"/>
<keyword evidence="8 10" id="KW-0030">Aminoacyl-tRNA synthetase</keyword>
<dbReference type="GO" id="GO:0005829">
    <property type="term" value="C:cytosol"/>
    <property type="evidence" value="ECO:0007669"/>
    <property type="project" value="TreeGrafter"/>
</dbReference>
<evidence type="ECO:0000256" key="1">
    <source>
        <dbReference type="ARBA" id="ARBA00004496"/>
    </source>
</evidence>
<comment type="function">
    <text evidence="10">Catalyzes the attachment of proline to tRNA(Pro) in a two-step reaction: proline is first activated by ATP to form Pro-AMP and then transferred to the acceptor end of tRNA(Pro). As ProRS can inadvertently accommodate and process non-cognate amino acids such as alanine and cysteine, to avoid such errors it has two additional distinct editing activities against alanine. One activity is designated as 'pretransfer' editing and involves the tRNA(Pro)-independent hydrolysis of activated Ala-AMP. The other activity is designated 'posttransfer' editing and involves deacylation of mischarged Ala-tRNA(Pro). The misacylated Cys-tRNA(Pro) is not edited by ProRS.</text>
</comment>
<feature type="domain" description="Aminoacyl-transfer RNA synthetases class-II family profile" evidence="11">
    <location>
        <begin position="33"/>
        <end position="467"/>
    </location>
</feature>
<dbReference type="CDD" id="cd00861">
    <property type="entry name" value="ProRS_anticodon_short"/>
    <property type="match status" value="1"/>
</dbReference>
<dbReference type="AlphaFoldDB" id="A0A8A4TSZ7"/>
<dbReference type="CDD" id="cd04334">
    <property type="entry name" value="ProRS-INS"/>
    <property type="match status" value="1"/>
</dbReference>
<dbReference type="SUPFAM" id="SSF52954">
    <property type="entry name" value="Class II aaRS ABD-related"/>
    <property type="match status" value="1"/>
</dbReference>
<evidence type="ECO:0000313" key="13">
    <source>
        <dbReference type="Proteomes" id="UP000663929"/>
    </source>
</evidence>
<dbReference type="EC" id="6.1.1.15" evidence="10"/>
<dbReference type="Pfam" id="PF04073">
    <property type="entry name" value="tRNA_edit"/>
    <property type="match status" value="1"/>
</dbReference>
<dbReference type="GO" id="GO:0004827">
    <property type="term" value="F:proline-tRNA ligase activity"/>
    <property type="evidence" value="ECO:0007669"/>
    <property type="project" value="UniProtKB-UniRule"/>
</dbReference>
<dbReference type="InterPro" id="IPR045864">
    <property type="entry name" value="aa-tRNA-synth_II/BPL/LPL"/>
</dbReference>
<comment type="catalytic activity">
    <reaction evidence="9 10">
        <text>tRNA(Pro) + L-proline + ATP = L-prolyl-tRNA(Pro) + AMP + diphosphate</text>
        <dbReference type="Rhea" id="RHEA:14305"/>
        <dbReference type="Rhea" id="RHEA-COMP:9700"/>
        <dbReference type="Rhea" id="RHEA-COMP:9702"/>
        <dbReference type="ChEBI" id="CHEBI:30616"/>
        <dbReference type="ChEBI" id="CHEBI:33019"/>
        <dbReference type="ChEBI" id="CHEBI:60039"/>
        <dbReference type="ChEBI" id="CHEBI:78442"/>
        <dbReference type="ChEBI" id="CHEBI:78532"/>
        <dbReference type="ChEBI" id="CHEBI:456215"/>
        <dbReference type="EC" id="6.1.1.15"/>
    </reaction>
</comment>
<dbReference type="InterPro" id="IPR044140">
    <property type="entry name" value="ProRS_anticodon_short"/>
</dbReference>
<dbReference type="GO" id="GO:0005524">
    <property type="term" value="F:ATP binding"/>
    <property type="evidence" value="ECO:0007669"/>
    <property type="project" value="UniProtKB-UniRule"/>
</dbReference>
<dbReference type="InterPro" id="IPR002314">
    <property type="entry name" value="aa-tRNA-synt_IIb"/>
</dbReference>
<dbReference type="InterPro" id="IPR036754">
    <property type="entry name" value="YbaK/aa-tRNA-synt-asso_dom_sf"/>
</dbReference>
<dbReference type="NCBIfam" id="TIGR00409">
    <property type="entry name" value="proS_fam_II"/>
    <property type="match status" value="1"/>
</dbReference>
<reference evidence="12" key="1">
    <citation type="submission" date="2021-03" db="EMBL/GenBank/DDBJ databases">
        <title>Acanthopleuribacteraceae sp. M133.</title>
        <authorList>
            <person name="Wang G."/>
        </authorList>
    </citation>
    <scope>NUCLEOTIDE SEQUENCE</scope>
    <source>
        <strain evidence="12">M133</strain>
    </source>
</reference>
<dbReference type="InterPro" id="IPR004154">
    <property type="entry name" value="Anticodon-bd"/>
</dbReference>
<protein>
    <recommendedName>
        <fullName evidence="10">Proline--tRNA ligase</fullName>
        <ecNumber evidence="10">6.1.1.15</ecNumber>
    </recommendedName>
    <alternativeName>
        <fullName evidence="10">Prolyl-tRNA synthetase</fullName>
        <shortName evidence="10">ProRS</shortName>
    </alternativeName>
</protein>
<evidence type="ECO:0000256" key="2">
    <source>
        <dbReference type="ARBA" id="ARBA00011738"/>
    </source>
</evidence>
<dbReference type="InterPro" id="IPR050062">
    <property type="entry name" value="Pro-tRNA_synthetase"/>
</dbReference>
<evidence type="ECO:0000256" key="6">
    <source>
        <dbReference type="ARBA" id="ARBA00022840"/>
    </source>
</evidence>